<accession>A0A6A4GK96</accession>
<keyword evidence="1" id="KW-0732">Signal</keyword>
<organism evidence="2 3">
    <name type="scientific">Gymnopus androsaceus JB14</name>
    <dbReference type="NCBI Taxonomy" id="1447944"/>
    <lineage>
        <taxon>Eukaryota</taxon>
        <taxon>Fungi</taxon>
        <taxon>Dikarya</taxon>
        <taxon>Basidiomycota</taxon>
        <taxon>Agaricomycotina</taxon>
        <taxon>Agaricomycetes</taxon>
        <taxon>Agaricomycetidae</taxon>
        <taxon>Agaricales</taxon>
        <taxon>Marasmiineae</taxon>
        <taxon>Omphalotaceae</taxon>
        <taxon>Gymnopus</taxon>
    </lineage>
</organism>
<reference evidence="2" key="1">
    <citation type="journal article" date="2019" name="Environ. Microbiol.">
        <title>Fungal ecological strategies reflected in gene transcription - a case study of two litter decomposers.</title>
        <authorList>
            <person name="Barbi F."/>
            <person name="Kohler A."/>
            <person name="Barry K."/>
            <person name="Baskaran P."/>
            <person name="Daum C."/>
            <person name="Fauchery L."/>
            <person name="Ihrmark K."/>
            <person name="Kuo A."/>
            <person name="LaButti K."/>
            <person name="Lipzen A."/>
            <person name="Morin E."/>
            <person name="Grigoriev I.V."/>
            <person name="Henrissat B."/>
            <person name="Lindahl B."/>
            <person name="Martin F."/>
        </authorList>
    </citation>
    <scope>NUCLEOTIDE SEQUENCE</scope>
    <source>
        <strain evidence="2">JB14</strain>
    </source>
</reference>
<evidence type="ECO:0000256" key="1">
    <source>
        <dbReference type="SAM" id="SignalP"/>
    </source>
</evidence>
<feature type="chain" id="PRO_5025354800" evidence="1">
    <location>
        <begin position="20"/>
        <end position="187"/>
    </location>
</feature>
<keyword evidence="3" id="KW-1185">Reference proteome</keyword>
<proteinExistence type="predicted"/>
<dbReference type="EMBL" id="ML769947">
    <property type="protein sequence ID" value="KAE9385767.1"/>
    <property type="molecule type" value="Genomic_DNA"/>
</dbReference>
<evidence type="ECO:0000313" key="3">
    <source>
        <dbReference type="Proteomes" id="UP000799118"/>
    </source>
</evidence>
<gene>
    <name evidence="2" type="ORF">BT96DRAFT_1006736</name>
</gene>
<sequence>MNHLIVCLMVDLIVWAVLELDFDQPRQLSPNSWNDSQRHFPIFNGLSEPVSTFPSLVKFSTAFIKYPEPFLRRHPNLHVLRFAHSRAKTSSSIPPNLAHFVGQGTDLISIFGHGTQAIEHLVPQSESGANELCRYLARTTTIRYLSVEPCYLADKGSYKDTVFALAASSPELTTFVYSLNIKAAKFD</sequence>
<protein>
    <submittedName>
        <fullName evidence="2">Uncharacterized protein</fullName>
    </submittedName>
</protein>
<name>A0A6A4GK96_9AGAR</name>
<dbReference type="AlphaFoldDB" id="A0A6A4GK96"/>
<dbReference type="Proteomes" id="UP000799118">
    <property type="component" value="Unassembled WGS sequence"/>
</dbReference>
<evidence type="ECO:0000313" key="2">
    <source>
        <dbReference type="EMBL" id="KAE9385767.1"/>
    </source>
</evidence>
<feature type="signal peptide" evidence="1">
    <location>
        <begin position="1"/>
        <end position="19"/>
    </location>
</feature>